<dbReference type="SUPFAM" id="SSF51161">
    <property type="entry name" value="Trimeric LpxA-like enzymes"/>
    <property type="match status" value="1"/>
</dbReference>
<dbReference type="Proteomes" id="UP000576082">
    <property type="component" value="Unassembled WGS sequence"/>
</dbReference>
<dbReference type="Gene3D" id="2.160.10.10">
    <property type="entry name" value="Hexapeptide repeat proteins"/>
    <property type="match status" value="1"/>
</dbReference>
<dbReference type="PANTHER" id="PTHR23416">
    <property type="entry name" value="SIALIC ACID SYNTHASE-RELATED"/>
    <property type="match status" value="1"/>
</dbReference>
<dbReference type="GO" id="GO:0005829">
    <property type="term" value="C:cytosol"/>
    <property type="evidence" value="ECO:0007669"/>
    <property type="project" value="TreeGrafter"/>
</dbReference>
<dbReference type="InterPro" id="IPR051159">
    <property type="entry name" value="Hexapeptide_acetyltransf"/>
</dbReference>
<sequence>MLSSLKLYVKNNDWLKQFIHQSIVLYYRPRYWVRLLLFPFYIKRGKKAVIRSSARLDLFPFNKISIGEKSIIEDFVTLNNAVGDLVIGNNVIVGIGNTIIGPVEIKDNVLFAQNIVASALNHVFEDPDQPIVDQGVNTKKITIDENSWIGANVTITQGVHIGKHCVIGAGSVVNKDIPDYHVAIGNPIRLVKKYNFETKTWEKIPKS</sequence>
<dbReference type="InterPro" id="IPR011004">
    <property type="entry name" value="Trimer_LpxA-like_sf"/>
</dbReference>
<dbReference type="AlphaFoldDB" id="A0A7X9X9G8"/>
<protein>
    <submittedName>
        <fullName evidence="3">Acyltransferase</fullName>
    </submittedName>
</protein>
<comment type="caution">
    <text evidence="3">The sequence shown here is derived from an EMBL/GenBank/DDBJ whole genome shotgun (WGS) entry which is preliminary data.</text>
</comment>
<name>A0A7X9X9G8_9BACT</name>
<organism evidence="3 4">
    <name type="scientific">Flammeovirga aprica JL-4</name>
    <dbReference type="NCBI Taxonomy" id="694437"/>
    <lineage>
        <taxon>Bacteria</taxon>
        <taxon>Pseudomonadati</taxon>
        <taxon>Bacteroidota</taxon>
        <taxon>Cytophagia</taxon>
        <taxon>Cytophagales</taxon>
        <taxon>Flammeovirgaceae</taxon>
        <taxon>Flammeovirga</taxon>
    </lineage>
</organism>
<comment type="similarity">
    <text evidence="1">Belongs to the transferase hexapeptide repeat family.</text>
</comment>
<proteinExistence type="inferred from homology"/>
<keyword evidence="4" id="KW-1185">Reference proteome</keyword>
<keyword evidence="2 3" id="KW-0808">Transferase</keyword>
<dbReference type="EMBL" id="JABANE010000030">
    <property type="protein sequence ID" value="NME68832.1"/>
    <property type="molecule type" value="Genomic_DNA"/>
</dbReference>
<keyword evidence="3" id="KW-0012">Acyltransferase</keyword>
<dbReference type="RefSeq" id="WP_169657124.1">
    <property type="nucleotide sequence ID" value="NZ_JABANE010000030.1"/>
</dbReference>
<accession>A0A7X9X9G8</accession>
<evidence type="ECO:0000256" key="1">
    <source>
        <dbReference type="ARBA" id="ARBA00007274"/>
    </source>
</evidence>
<dbReference type="GO" id="GO:0008374">
    <property type="term" value="F:O-acyltransferase activity"/>
    <property type="evidence" value="ECO:0007669"/>
    <property type="project" value="TreeGrafter"/>
</dbReference>
<dbReference type="Pfam" id="PF00132">
    <property type="entry name" value="Hexapep"/>
    <property type="match status" value="1"/>
</dbReference>
<gene>
    <name evidence="3" type="ORF">HHU12_12740</name>
</gene>
<dbReference type="InterPro" id="IPR001451">
    <property type="entry name" value="Hexapep"/>
</dbReference>
<dbReference type="PANTHER" id="PTHR23416:SF23">
    <property type="entry name" value="ACETYLTRANSFERASE C18B11.09C-RELATED"/>
    <property type="match status" value="1"/>
</dbReference>
<evidence type="ECO:0000313" key="3">
    <source>
        <dbReference type="EMBL" id="NME68832.1"/>
    </source>
</evidence>
<evidence type="ECO:0000256" key="2">
    <source>
        <dbReference type="ARBA" id="ARBA00022679"/>
    </source>
</evidence>
<evidence type="ECO:0000313" key="4">
    <source>
        <dbReference type="Proteomes" id="UP000576082"/>
    </source>
</evidence>
<dbReference type="CDD" id="cd04647">
    <property type="entry name" value="LbH_MAT_like"/>
    <property type="match status" value="1"/>
</dbReference>
<reference evidence="3 4" key="1">
    <citation type="submission" date="2020-04" db="EMBL/GenBank/DDBJ databases">
        <title>Flammeovirga sp. SR4, a novel species isolated from seawater.</title>
        <authorList>
            <person name="Wang X."/>
        </authorList>
    </citation>
    <scope>NUCLEOTIDE SEQUENCE [LARGE SCALE GENOMIC DNA]</scope>
    <source>
        <strain evidence="3 4">ATCC 23126</strain>
    </source>
</reference>